<dbReference type="InterPro" id="IPR012677">
    <property type="entry name" value="Nucleotide-bd_a/b_plait_sf"/>
</dbReference>
<dbReference type="AlphaFoldDB" id="A0A4Q0A2B3"/>
<feature type="region of interest" description="Disordered" evidence="11">
    <location>
        <begin position="247"/>
        <end position="273"/>
    </location>
</feature>
<keyword evidence="5" id="KW-0677">Repeat</keyword>
<dbReference type="CDD" id="cd12335">
    <property type="entry name" value="RRM2_SF3B4"/>
    <property type="match status" value="1"/>
</dbReference>
<evidence type="ECO:0000256" key="6">
    <source>
        <dbReference type="ARBA" id="ARBA00022884"/>
    </source>
</evidence>
<dbReference type="PANTHER" id="PTHR48030:SF3">
    <property type="entry name" value="SPLICING FACTOR 3B SUBUNIT 4"/>
    <property type="match status" value="1"/>
</dbReference>
<protein>
    <recommendedName>
        <fullName evidence="9">Splicing factor 3B subunit 4</fullName>
    </recommendedName>
</protein>
<dbReference type="SUPFAM" id="SSF54928">
    <property type="entry name" value="RNA-binding domain, RBD"/>
    <property type="match status" value="1"/>
</dbReference>
<dbReference type="GO" id="GO:0008380">
    <property type="term" value="P:RNA splicing"/>
    <property type="evidence" value="ECO:0007669"/>
    <property type="project" value="UniProtKB-KW"/>
</dbReference>
<dbReference type="InterPro" id="IPR034158">
    <property type="entry name" value="SF3B4_RRM1"/>
</dbReference>
<evidence type="ECO:0000256" key="1">
    <source>
        <dbReference type="ARBA" id="ARBA00004123"/>
    </source>
</evidence>
<evidence type="ECO:0000313" key="13">
    <source>
        <dbReference type="EMBL" id="RKP40197.1"/>
    </source>
</evidence>
<evidence type="ECO:0000256" key="11">
    <source>
        <dbReference type="SAM" id="MobiDB-lite"/>
    </source>
</evidence>
<gene>
    <name evidence="13" type="ORF">BJ085DRAFT_42657</name>
</gene>
<evidence type="ECO:0000256" key="8">
    <source>
        <dbReference type="ARBA" id="ARBA00023242"/>
    </source>
</evidence>
<dbReference type="GO" id="GO:0006397">
    <property type="term" value="P:mRNA processing"/>
    <property type="evidence" value="ECO:0007669"/>
    <property type="project" value="UniProtKB-KW"/>
</dbReference>
<evidence type="ECO:0000259" key="12">
    <source>
        <dbReference type="PROSITE" id="PS50102"/>
    </source>
</evidence>
<dbReference type="PROSITE" id="PS50102">
    <property type="entry name" value="RRM"/>
    <property type="match status" value="2"/>
</dbReference>
<dbReference type="CDD" id="cd12334">
    <property type="entry name" value="RRM1_SF3B4"/>
    <property type="match status" value="1"/>
</dbReference>
<evidence type="ECO:0000313" key="14">
    <source>
        <dbReference type="Proteomes" id="UP000268162"/>
    </source>
</evidence>
<keyword evidence="6 10" id="KW-0694">RNA-binding</keyword>
<organism evidence="13 14">
    <name type="scientific">Dimargaris cristalligena</name>
    <dbReference type="NCBI Taxonomy" id="215637"/>
    <lineage>
        <taxon>Eukaryota</taxon>
        <taxon>Fungi</taxon>
        <taxon>Fungi incertae sedis</taxon>
        <taxon>Zoopagomycota</taxon>
        <taxon>Kickxellomycotina</taxon>
        <taxon>Dimargaritomycetes</taxon>
        <taxon>Dimargaritales</taxon>
        <taxon>Dimargaritaceae</taxon>
        <taxon>Dimargaris</taxon>
    </lineage>
</organism>
<dbReference type="GO" id="GO:0003723">
    <property type="term" value="F:RNA binding"/>
    <property type="evidence" value="ECO:0007669"/>
    <property type="project" value="UniProtKB-UniRule"/>
</dbReference>
<dbReference type="InterPro" id="IPR034159">
    <property type="entry name" value="SF3B4_RRM2"/>
</dbReference>
<dbReference type="SMART" id="SM00360">
    <property type="entry name" value="RRM"/>
    <property type="match status" value="2"/>
</dbReference>
<feature type="compositionally biased region" description="Pro residues" evidence="11">
    <location>
        <begin position="247"/>
        <end position="257"/>
    </location>
</feature>
<evidence type="ECO:0000256" key="2">
    <source>
        <dbReference type="ARBA" id="ARBA00008363"/>
    </source>
</evidence>
<dbReference type="STRING" id="215637.A0A4Q0A2B3"/>
<dbReference type="Pfam" id="PF00076">
    <property type="entry name" value="RRM_1"/>
    <property type="match status" value="2"/>
</dbReference>
<evidence type="ECO:0000256" key="5">
    <source>
        <dbReference type="ARBA" id="ARBA00022737"/>
    </source>
</evidence>
<dbReference type="InterPro" id="IPR035979">
    <property type="entry name" value="RBD_domain_sf"/>
</dbReference>
<keyword evidence="3" id="KW-0507">mRNA processing</keyword>
<reference evidence="14" key="1">
    <citation type="journal article" date="2018" name="Nat. Microbiol.">
        <title>Leveraging single-cell genomics to expand the fungal tree of life.</title>
        <authorList>
            <person name="Ahrendt S.R."/>
            <person name="Quandt C.A."/>
            <person name="Ciobanu D."/>
            <person name="Clum A."/>
            <person name="Salamov A."/>
            <person name="Andreopoulos B."/>
            <person name="Cheng J.F."/>
            <person name="Woyke T."/>
            <person name="Pelin A."/>
            <person name="Henrissat B."/>
            <person name="Reynolds N.K."/>
            <person name="Benny G.L."/>
            <person name="Smith M.E."/>
            <person name="James T.Y."/>
            <person name="Grigoriev I.V."/>
        </authorList>
    </citation>
    <scope>NUCLEOTIDE SEQUENCE [LARGE SCALE GENOMIC DNA]</scope>
    <source>
        <strain evidence="14">RSA 468</strain>
    </source>
</reference>
<dbReference type="InterPro" id="IPR000504">
    <property type="entry name" value="RRM_dom"/>
</dbReference>
<keyword evidence="14" id="KW-1185">Reference proteome</keyword>
<evidence type="ECO:0000256" key="7">
    <source>
        <dbReference type="ARBA" id="ARBA00023187"/>
    </source>
</evidence>
<dbReference type="GO" id="GO:0071011">
    <property type="term" value="C:precatalytic spliceosome"/>
    <property type="evidence" value="ECO:0007669"/>
    <property type="project" value="TreeGrafter"/>
</dbReference>
<dbReference type="PANTHER" id="PTHR48030">
    <property type="entry name" value="SPLICING FACTOR 3B SUBUNIT 4"/>
    <property type="match status" value="1"/>
</dbReference>
<sequence length="273" mass="29609">MSKAQERNQEASVYIGNLDDRCTDELVWELMVQAGPVVNVHLPKDRVTQQHQGYGFCEFVSEEDADYAIKIMNMIKLYNKPIRVNKSSTEKKNIDVGANLYVGNLDPDVDEKLLYDTFSAFGQIIQPPRVARDPETGHSKGFAFINFDNFEAADNAIESMNGQYLANKPINVNFALKKDGKGERHGSAAERLLAAQAKKHQAAMPNRLFADVQPSPSQPNGQGGGMVPSGGVAPGYGGGMVPPPMAYPPPGHMPPNGAPYYGGAPPPQWGGSH</sequence>
<feature type="domain" description="RRM" evidence="12">
    <location>
        <begin position="98"/>
        <end position="177"/>
    </location>
</feature>
<keyword evidence="4" id="KW-0747">Spliceosome</keyword>
<comment type="subcellular location">
    <subcellularLocation>
        <location evidence="1">Nucleus</location>
    </subcellularLocation>
</comment>
<dbReference type="GO" id="GO:0048026">
    <property type="term" value="P:positive regulation of mRNA splicing, via spliceosome"/>
    <property type="evidence" value="ECO:0007669"/>
    <property type="project" value="TreeGrafter"/>
</dbReference>
<feature type="compositionally biased region" description="Pro residues" evidence="11">
    <location>
        <begin position="264"/>
        <end position="273"/>
    </location>
</feature>
<feature type="region of interest" description="Disordered" evidence="11">
    <location>
        <begin position="210"/>
        <end position="231"/>
    </location>
</feature>
<dbReference type="EMBL" id="ML002220">
    <property type="protein sequence ID" value="RKP40197.1"/>
    <property type="molecule type" value="Genomic_DNA"/>
</dbReference>
<dbReference type="Proteomes" id="UP000268162">
    <property type="component" value="Unassembled WGS sequence"/>
</dbReference>
<dbReference type="InterPro" id="IPR052084">
    <property type="entry name" value="SF3B4_spliceosome_assoc"/>
</dbReference>
<dbReference type="Gene3D" id="3.30.70.330">
    <property type="match status" value="2"/>
</dbReference>
<feature type="domain" description="RRM" evidence="12">
    <location>
        <begin position="11"/>
        <end position="89"/>
    </location>
</feature>
<dbReference type="FunFam" id="3.30.70.330:FF:000121">
    <property type="entry name" value="Splicing factor 3b subunit 4"/>
    <property type="match status" value="1"/>
</dbReference>
<evidence type="ECO:0000256" key="3">
    <source>
        <dbReference type="ARBA" id="ARBA00022664"/>
    </source>
</evidence>
<evidence type="ECO:0000256" key="10">
    <source>
        <dbReference type="PROSITE-ProRule" id="PRU00176"/>
    </source>
</evidence>
<keyword evidence="7" id="KW-0508">mRNA splicing</keyword>
<evidence type="ECO:0000256" key="9">
    <source>
        <dbReference type="ARBA" id="ARBA00070533"/>
    </source>
</evidence>
<proteinExistence type="inferred from homology"/>
<dbReference type="FunFam" id="3.30.70.330:FF:000059">
    <property type="entry name" value="splicing factor 3B subunit 4"/>
    <property type="match status" value="1"/>
</dbReference>
<accession>A0A4Q0A2B3</accession>
<keyword evidence="8" id="KW-0539">Nucleus</keyword>
<dbReference type="GO" id="GO:0005730">
    <property type="term" value="C:nucleolus"/>
    <property type="evidence" value="ECO:0007669"/>
    <property type="project" value="TreeGrafter"/>
</dbReference>
<name>A0A4Q0A2B3_9FUNG</name>
<comment type="similarity">
    <text evidence="2">Belongs to the SF3B4 family.</text>
</comment>
<feature type="compositionally biased region" description="Gly residues" evidence="11">
    <location>
        <begin position="221"/>
        <end position="231"/>
    </location>
</feature>
<evidence type="ECO:0000256" key="4">
    <source>
        <dbReference type="ARBA" id="ARBA00022728"/>
    </source>
</evidence>